<dbReference type="SUPFAM" id="SSF56601">
    <property type="entry name" value="beta-lactamase/transpeptidase-like"/>
    <property type="match status" value="1"/>
</dbReference>
<reference evidence="2" key="1">
    <citation type="submission" date="2019-08" db="EMBL/GenBank/DDBJ databases">
        <authorList>
            <person name="Kucharzyk K."/>
            <person name="Murdoch R.W."/>
            <person name="Higgins S."/>
            <person name="Loffler F."/>
        </authorList>
    </citation>
    <scope>NUCLEOTIDE SEQUENCE</scope>
</reference>
<protein>
    <recommendedName>
        <fullName evidence="1">Beta-lactamase-related domain-containing protein</fullName>
    </recommendedName>
</protein>
<dbReference type="PANTHER" id="PTHR43283">
    <property type="entry name" value="BETA-LACTAMASE-RELATED"/>
    <property type="match status" value="1"/>
</dbReference>
<dbReference type="InterPro" id="IPR050789">
    <property type="entry name" value="Diverse_Enzym_Activities"/>
</dbReference>
<comment type="caution">
    <text evidence="2">The sequence shown here is derived from an EMBL/GenBank/DDBJ whole genome shotgun (WGS) entry which is preliminary data.</text>
</comment>
<organism evidence="2">
    <name type="scientific">bioreactor metagenome</name>
    <dbReference type="NCBI Taxonomy" id="1076179"/>
    <lineage>
        <taxon>unclassified sequences</taxon>
        <taxon>metagenomes</taxon>
        <taxon>ecological metagenomes</taxon>
    </lineage>
</organism>
<dbReference type="Gene3D" id="3.40.710.10">
    <property type="entry name" value="DD-peptidase/beta-lactamase superfamily"/>
    <property type="match status" value="1"/>
</dbReference>
<name>A0A645CS20_9ZZZZ</name>
<feature type="domain" description="Beta-lactamase-related" evidence="1">
    <location>
        <begin position="4"/>
        <end position="151"/>
    </location>
</feature>
<dbReference type="EMBL" id="VSSQ01029546">
    <property type="protein sequence ID" value="MPM79717.1"/>
    <property type="molecule type" value="Genomic_DNA"/>
</dbReference>
<dbReference type="Pfam" id="PF00144">
    <property type="entry name" value="Beta-lactamase"/>
    <property type="match status" value="1"/>
</dbReference>
<sequence length="169" mass="19515">MNYNSGCSHLLSAIIQKLTGMSAHNYAKENLFKQIGISNSIWHDRQGISLGADGLRITSYDMLKFGNLYLNNGCLNGKQIILSKWINQSTTALFKTYDNIGYYAYHWWVSSFNNSGLEINYYFALGYGGQYIIVVPRFDLVVIFTSRMYNNSLRPMYYFKEFILKAIEM</sequence>
<dbReference type="InterPro" id="IPR001466">
    <property type="entry name" value="Beta-lactam-related"/>
</dbReference>
<dbReference type="AlphaFoldDB" id="A0A645CS20"/>
<proteinExistence type="predicted"/>
<dbReference type="PANTHER" id="PTHR43283:SF7">
    <property type="entry name" value="BETA-LACTAMASE-RELATED DOMAIN-CONTAINING PROTEIN"/>
    <property type="match status" value="1"/>
</dbReference>
<dbReference type="InterPro" id="IPR012338">
    <property type="entry name" value="Beta-lactam/transpept-like"/>
</dbReference>
<gene>
    <name evidence="2" type="ORF">SDC9_126757</name>
</gene>
<evidence type="ECO:0000313" key="2">
    <source>
        <dbReference type="EMBL" id="MPM79717.1"/>
    </source>
</evidence>
<evidence type="ECO:0000259" key="1">
    <source>
        <dbReference type="Pfam" id="PF00144"/>
    </source>
</evidence>
<accession>A0A645CS20</accession>